<keyword evidence="1" id="KW-0472">Membrane</keyword>
<dbReference type="Proteomes" id="UP000601223">
    <property type="component" value="Unassembled WGS sequence"/>
</dbReference>
<keyword evidence="1" id="KW-1133">Transmembrane helix</keyword>
<gene>
    <name evidence="2" type="ORF">Cba03nite_16990</name>
</gene>
<reference evidence="2 3" key="1">
    <citation type="submission" date="2021-01" db="EMBL/GenBank/DDBJ databases">
        <title>Whole genome shotgun sequence of Catellatospora bangladeshensis NBRC 107357.</title>
        <authorList>
            <person name="Komaki H."/>
            <person name="Tamura T."/>
        </authorList>
    </citation>
    <scope>NUCLEOTIDE SEQUENCE [LARGE SCALE GENOMIC DNA]</scope>
    <source>
        <strain evidence="2 3">NBRC 107357</strain>
    </source>
</reference>
<comment type="caution">
    <text evidence="2">The sequence shown here is derived from an EMBL/GenBank/DDBJ whole genome shotgun (WGS) entry which is preliminary data.</text>
</comment>
<evidence type="ECO:0000313" key="2">
    <source>
        <dbReference type="EMBL" id="GIF80350.1"/>
    </source>
</evidence>
<name>A0A8J3NGG5_9ACTN</name>
<feature type="transmembrane region" description="Helical" evidence="1">
    <location>
        <begin position="57"/>
        <end position="77"/>
    </location>
</feature>
<evidence type="ECO:0000313" key="3">
    <source>
        <dbReference type="Proteomes" id="UP000601223"/>
    </source>
</evidence>
<protein>
    <submittedName>
        <fullName evidence="2">Uncharacterized protein</fullName>
    </submittedName>
</protein>
<keyword evidence="1" id="KW-0812">Transmembrane</keyword>
<keyword evidence="3" id="KW-1185">Reference proteome</keyword>
<proteinExistence type="predicted"/>
<dbReference type="AlphaFoldDB" id="A0A8J3NGG5"/>
<accession>A0A8J3NGG5</accession>
<sequence length="99" mass="10053">MHALLVLPLVVVFVVVGSGVISGGSSLGTVVLSLPVLLAGAPWSVLTAQFAEGASPGVVEFLVAFPAVLNLGLHLAVSEHFARRRAAAEAAEEAAVARR</sequence>
<organism evidence="2 3">
    <name type="scientific">Catellatospora bangladeshensis</name>
    <dbReference type="NCBI Taxonomy" id="310355"/>
    <lineage>
        <taxon>Bacteria</taxon>
        <taxon>Bacillati</taxon>
        <taxon>Actinomycetota</taxon>
        <taxon>Actinomycetes</taxon>
        <taxon>Micromonosporales</taxon>
        <taxon>Micromonosporaceae</taxon>
        <taxon>Catellatospora</taxon>
    </lineage>
</organism>
<dbReference type="EMBL" id="BONF01000009">
    <property type="protein sequence ID" value="GIF80350.1"/>
    <property type="molecule type" value="Genomic_DNA"/>
</dbReference>
<evidence type="ECO:0000256" key="1">
    <source>
        <dbReference type="SAM" id="Phobius"/>
    </source>
</evidence>